<evidence type="ECO:0000256" key="3">
    <source>
        <dbReference type="SAM" id="Phobius"/>
    </source>
</evidence>
<organism evidence="5 6">
    <name type="scientific">Castilleja foliolosa</name>
    <dbReference type="NCBI Taxonomy" id="1961234"/>
    <lineage>
        <taxon>Eukaryota</taxon>
        <taxon>Viridiplantae</taxon>
        <taxon>Streptophyta</taxon>
        <taxon>Embryophyta</taxon>
        <taxon>Tracheophyta</taxon>
        <taxon>Spermatophyta</taxon>
        <taxon>Magnoliopsida</taxon>
        <taxon>eudicotyledons</taxon>
        <taxon>Gunneridae</taxon>
        <taxon>Pentapetalae</taxon>
        <taxon>asterids</taxon>
        <taxon>lamiids</taxon>
        <taxon>Lamiales</taxon>
        <taxon>Orobanchaceae</taxon>
        <taxon>Pedicularideae</taxon>
        <taxon>Castillejinae</taxon>
        <taxon>Castilleja</taxon>
    </lineage>
</organism>
<keyword evidence="3" id="KW-1133">Transmembrane helix</keyword>
<feature type="compositionally biased region" description="Polar residues" evidence="2">
    <location>
        <begin position="544"/>
        <end position="554"/>
    </location>
</feature>
<feature type="domain" description="WIT1/2 N-terminal helical bundle" evidence="4">
    <location>
        <begin position="31"/>
        <end position="166"/>
    </location>
</feature>
<dbReference type="Pfam" id="PF26581">
    <property type="entry name" value="WIT1_2_N"/>
    <property type="match status" value="1"/>
</dbReference>
<name>A0ABD3CLK5_9LAMI</name>
<dbReference type="AlphaFoldDB" id="A0ABD3CLK5"/>
<keyword evidence="6" id="KW-1185">Reference proteome</keyword>
<dbReference type="InterPro" id="IPR039976">
    <property type="entry name" value="WIT1/WIT2"/>
</dbReference>
<evidence type="ECO:0000313" key="5">
    <source>
        <dbReference type="EMBL" id="KAL3629492.1"/>
    </source>
</evidence>
<dbReference type="EMBL" id="JAVIJP010000034">
    <property type="protein sequence ID" value="KAL3629492.1"/>
    <property type="molecule type" value="Genomic_DNA"/>
</dbReference>
<keyword evidence="3" id="KW-0812">Transmembrane</keyword>
<dbReference type="PANTHER" id="PTHR35705">
    <property type="entry name" value="WPP DOMAIN-INTERACTING TAIL-ANCHORED PROTEIN 1"/>
    <property type="match status" value="1"/>
</dbReference>
<protein>
    <recommendedName>
        <fullName evidence="4">WIT1/2 N-terminal helical bundle domain-containing protein</fullName>
    </recommendedName>
</protein>
<evidence type="ECO:0000256" key="1">
    <source>
        <dbReference type="SAM" id="Coils"/>
    </source>
</evidence>
<accession>A0ABD3CLK5</accession>
<gene>
    <name evidence="5" type="ORF">CASFOL_026714</name>
</gene>
<feature type="compositionally biased region" description="Basic and acidic residues" evidence="2">
    <location>
        <begin position="555"/>
        <end position="568"/>
    </location>
</feature>
<feature type="coiled-coil region" evidence="1">
    <location>
        <begin position="311"/>
        <end position="450"/>
    </location>
</feature>
<evidence type="ECO:0000259" key="4">
    <source>
        <dbReference type="Pfam" id="PF26581"/>
    </source>
</evidence>
<dbReference type="PANTHER" id="PTHR35705:SF1">
    <property type="entry name" value="WPP DOMAIN-INTERACTING TAIL-ANCHORED PROTEIN 1"/>
    <property type="match status" value="1"/>
</dbReference>
<evidence type="ECO:0000256" key="2">
    <source>
        <dbReference type="SAM" id="MobiDB-lite"/>
    </source>
</evidence>
<comment type="caution">
    <text evidence="5">The sequence shown here is derived from an EMBL/GenBank/DDBJ whole genome shotgun (WGS) entry which is preliminary data.</text>
</comment>
<evidence type="ECO:0000313" key="6">
    <source>
        <dbReference type="Proteomes" id="UP001632038"/>
    </source>
</evidence>
<feature type="region of interest" description="Disordered" evidence="2">
    <location>
        <begin position="1"/>
        <end position="31"/>
    </location>
</feature>
<proteinExistence type="predicted"/>
<sequence>MGSTENTSSGESNNYDSLEVASSAGDTTRELESAAENLTRIELDLARSSEKLCNLDLLVMHVASRENDFEAFVSEEGSGSVERALEFDLLYGFLESQVKELEIFLSSLQNEITCSHEIITSNKQLGYVRKELEDKFQDCEDSLKWSFEHVSDIKKQYANFQRILLASSGDENWRDNKELAGLETASSSDLNAKIKIQTAEQQRDILRMLEKSLAREMDLEKKLSESRQNEDDLKFRLQQQVYFMEEEAEETWERLFEAEHSAEVFMAISKELSGRLETAQFSISGSTQKIKYLSEQLREKDCALQVSESSLREFETKATEAVKRAEIVEAERKSLRESSMELNKDLNCLKSSIADKTGTVEQLERQLKESELKRMHAVATAEASQEKEIMLDFAIKDMKNLIEDLKSKVVKVESQKESAEEKHIILSETNAELVEEINFLRLRTEQLETSLHRADEAKKETVKGIRVRTKLITDLVLQLALERERLRKQISLLTKENKVAVKYLQRTKEPSVTVVGSHDAKVKEVTFMENDSKKGLSRKESNEELTLSSVSSHEIGNEHRDSSTTEIKTRDADITSELDTVMNIDARQLKFKSVIILVVVVLLIPAFVAFLFPKSGVQT</sequence>
<reference evidence="6" key="1">
    <citation type="journal article" date="2024" name="IScience">
        <title>Strigolactones Initiate the Formation of Haustorium-like Structures in Castilleja.</title>
        <authorList>
            <person name="Buerger M."/>
            <person name="Peterson D."/>
            <person name="Chory J."/>
        </authorList>
    </citation>
    <scope>NUCLEOTIDE SEQUENCE [LARGE SCALE GENOMIC DNA]</scope>
</reference>
<feature type="compositionally biased region" description="Low complexity" evidence="2">
    <location>
        <begin position="1"/>
        <end position="14"/>
    </location>
</feature>
<feature type="region of interest" description="Disordered" evidence="2">
    <location>
        <begin position="532"/>
        <end position="568"/>
    </location>
</feature>
<feature type="compositionally biased region" description="Basic and acidic residues" evidence="2">
    <location>
        <begin position="532"/>
        <end position="542"/>
    </location>
</feature>
<dbReference type="InterPro" id="IPR058610">
    <property type="entry name" value="WIT1_2_N"/>
</dbReference>
<feature type="transmembrane region" description="Helical" evidence="3">
    <location>
        <begin position="594"/>
        <end position="612"/>
    </location>
</feature>
<dbReference type="Proteomes" id="UP001632038">
    <property type="component" value="Unassembled WGS sequence"/>
</dbReference>
<keyword evidence="1" id="KW-0175">Coiled coil</keyword>
<keyword evidence="3" id="KW-0472">Membrane</keyword>